<accession>A0A936YRS1</accession>
<dbReference type="GO" id="GO:0016740">
    <property type="term" value="F:transferase activity"/>
    <property type="evidence" value="ECO:0007669"/>
    <property type="project" value="UniProtKB-KW"/>
</dbReference>
<dbReference type="CDD" id="cd16913">
    <property type="entry name" value="YkuD_like"/>
    <property type="match status" value="1"/>
</dbReference>
<evidence type="ECO:0000256" key="9">
    <source>
        <dbReference type="SAM" id="MobiDB-lite"/>
    </source>
</evidence>
<dbReference type="Proteomes" id="UP000633219">
    <property type="component" value="Unassembled WGS sequence"/>
</dbReference>
<feature type="signal peptide" evidence="10">
    <location>
        <begin position="1"/>
        <end position="18"/>
    </location>
</feature>
<evidence type="ECO:0000256" key="1">
    <source>
        <dbReference type="ARBA" id="ARBA00004752"/>
    </source>
</evidence>
<dbReference type="GO" id="GO:0009252">
    <property type="term" value="P:peptidoglycan biosynthetic process"/>
    <property type="evidence" value="ECO:0007669"/>
    <property type="project" value="UniProtKB-KW"/>
</dbReference>
<keyword evidence="4 7" id="KW-0133">Cell shape</keyword>
<dbReference type="Pfam" id="PF03734">
    <property type="entry name" value="YkuD"/>
    <property type="match status" value="1"/>
</dbReference>
<dbReference type="AlphaFoldDB" id="A0A936YRS1"/>
<keyword evidence="5 7" id="KW-0573">Peptidoglycan synthesis</keyword>
<comment type="caution">
    <text evidence="12">The sequence shown here is derived from an EMBL/GenBank/DDBJ whole genome shotgun (WGS) entry which is preliminary data.</text>
</comment>
<evidence type="ECO:0000313" key="12">
    <source>
        <dbReference type="EMBL" id="MBL0371596.1"/>
    </source>
</evidence>
<dbReference type="EMBL" id="JAEQNC010000003">
    <property type="protein sequence ID" value="MBL0371596.1"/>
    <property type="molecule type" value="Genomic_DNA"/>
</dbReference>
<dbReference type="InterPro" id="IPR005490">
    <property type="entry name" value="LD_TPept_cat_dom"/>
</dbReference>
<evidence type="ECO:0000256" key="8">
    <source>
        <dbReference type="SAM" id="Coils"/>
    </source>
</evidence>
<dbReference type="PANTHER" id="PTHR36699:SF1">
    <property type="entry name" value="L,D-TRANSPEPTIDASE YAFK-RELATED"/>
    <property type="match status" value="1"/>
</dbReference>
<organism evidence="12 13">
    <name type="scientific">Rhizobium setariae</name>
    <dbReference type="NCBI Taxonomy" id="2801340"/>
    <lineage>
        <taxon>Bacteria</taxon>
        <taxon>Pseudomonadati</taxon>
        <taxon>Pseudomonadota</taxon>
        <taxon>Alphaproteobacteria</taxon>
        <taxon>Hyphomicrobiales</taxon>
        <taxon>Rhizobiaceae</taxon>
        <taxon>Rhizobium/Agrobacterium group</taxon>
        <taxon>Rhizobium</taxon>
    </lineage>
</organism>
<evidence type="ECO:0000256" key="10">
    <source>
        <dbReference type="SAM" id="SignalP"/>
    </source>
</evidence>
<protein>
    <submittedName>
        <fullName evidence="12">Murein L,D-transpeptidase</fullName>
    </submittedName>
</protein>
<evidence type="ECO:0000313" key="13">
    <source>
        <dbReference type="Proteomes" id="UP000633219"/>
    </source>
</evidence>
<keyword evidence="6 7" id="KW-0961">Cell wall biogenesis/degradation</keyword>
<dbReference type="PROSITE" id="PS52029">
    <property type="entry name" value="LD_TPASE"/>
    <property type="match status" value="1"/>
</dbReference>
<keyword evidence="13" id="KW-1185">Reference proteome</keyword>
<dbReference type="PANTHER" id="PTHR36699">
    <property type="entry name" value="LD-TRANSPEPTIDASE"/>
    <property type="match status" value="1"/>
</dbReference>
<keyword evidence="10" id="KW-0732">Signal</keyword>
<evidence type="ECO:0000256" key="4">
    <source>
        <dbReference type="ARBA" id="ARBA00022960"/>
    </source>
</evidence>
<evidence type="ECO:0000256" key="5">
    <source>
        <dbReference type="ARBA" id="ARBA00022984"/>
    </source>
</evidence>
<feature type="active site" description="Proton donor/acceptor" evidence="7">
    <location>
        <position position="149"/>
    </location>
</feature>
<dbReference type="SUPFAM" id="SSF141523">
    <property type="entry name" value="L,D-transpeptidase catalytic domain-like"/>
    <property type="match status" value="1"/>
</dbReference>
<evidence type="ECO:0000256" key="2">
    <source>
        <dbReference type="ARBA" id="ARBA00005992"/>
    </source>
</evidence>
<dbReference type="GO" id="GO:0071555">
    <property type="term" value="P:cell wall organization"/>
    <property type="evidence" value="ECO:0007669"/>
    <property type="project" value="UniProtKB-UniRule"/>
</dbReference>
<gene>
    <name evidence="12" type="ORF">JJB09_06110</name>
</gene>
<comment type="pathway">
    <text evidence="1 7">Cell wall biogenesis; peptidoglycan biosynthesis.</text>
</comment>
<keyword evidence="3" id="KW-0808">Transferase</keyword>
<sequence>MRVAYTGFAFALALGVLAGCTQETLQIESVSNRIEHPLPAKMRDKLRKMNLAMSSPIMMRIFKEEEVLEIWKANASDRYQLVATYPICAWSGMLGPKKKEGDRQAPEGFYTINQHQMNPNSSYYLSFDIGYPNKYDRAYGRTGSNLMVHGACSSAGCYSMSDAAVLQIYAFAREAFRGGQKNFQVQAYPFRMTAENMAKHRSSEHYEFWKNIKTGYDYFEITHRPPEVDVCNKQYAFNQVGGACSNRTPPALASAYASYSKSYEMAFATASTKFGSDSWKDTPEFERKAAERLARRMGKQKKVPNDADYVLVDPNAKITPTSDTVTSYSAAYAKVEAIKNGTYRPVEYLSVAEVEARKKIEEEKRLEAEKLAKQLAKANIPVPETNPLKPAIATNDVKVVDQGEVDTKPFWHLWKRDEPAAQPAQAMATEGQPDTTEKKVPTAGTVGVETGKPETQTVTSAEPVRPVDQGKVDTKPFWKVW</sequence>
<feature type="region of interest" description="Disordered" evidence="9">
    <location>
        <begin position="419"/>
        <end position="476"/>
    </location>
</feature>
<dbReference type="GO" id="GO:0008360">
    <property type="term" value="P:regulation of cell shape"/>
    <property type="evidence" value="ECO:0007669"/>
    <property type="project" value="UniProtKB-UniRule"/>
</dbReference>
<reference evidence="12" key="1">
    <citation type="submission" date="2021-01" db="EMBL/GenBank/DDBJ databases">
        <title>Rhizobium sp. strain KVB221 16S ribosomal RNA gene Genome sequencing and assembly.</title>
        <authorList>
            <person name="Kang M."/>
        </authorList>
    </citation>
    <scope>NUCLEOTIDE SEQUENCE</scope>
    <source>
        <strain evidence="12">KVB221</strain>
    </source>
</reference>
<feature type="chain" id="PRO_5038010858" evidence="10">
    <location>
        <begin position="19"/>
        <end position="481"/>
    </location>
</feature>
<feature type="active site" description="Nucleophile" evidence="7">
    <location>
        <position position="157"/>
    </location>
</feature>
<name>A0A936YRS1_9HYPH</name>
<comment type="similarity">
    <text evidence="2">Belongs to the YkuD family.</text>
</comment>
<evidence type="ECO:0000256" key="3">
    <source>
        <dbReference type="ARBA" id="ARBA00022679"/>
    </source>
</evidence>
<dbReference type="InterPro" id="IPR038063">
    <property type="entry name" value="Transpep_catalytic_dom"/>
</dbReference>
<feature type="coiled-coil region" evidence="8">
    <location>
        <begin position="349"/>
        <end position="378"/>
    </location>
</feature>
<evidence type="ECO:0000259" key="11">
    <source>
        <dbReference type="PROSITE" id="PS52029"/>
    </source>
</evidence>
<dbReference type="PROSITE" id="PS51257">
    <property type="entry name" value="PROKAR_LIPOPROTEIN"/>
    <property type="match status" value="1"/>
</dbReference>
<keyword evidence="8" id="KW-0175">Coiled coil</keyword>
<evidence type="ECO:0000256" key="7">
    <source>
        <dbReference type="PROSITE-ProRule" id="PRU01373"/>
    </source>
</evidence>
<feature type="domain" description="L,D-TPase catalytic" evidence="11">
    <location>
        <begin position="57"/>
        <end position="188"/>
    </location>
</feature>
<dbReference type="GO" id="GO:0004180">
    <property type="term" value="F:carboxypeptidase activity"/>
    <property type="evidence" value="ECO:0007669"/>
    <property type="project" value="UniProtKB-ARBA"/>
</dbReference>
<evidence type="ECO:0000256" key="6">
    <source>
        <dbReference type="ARBA" id="ARBA00023316"/>
    </source>
</evidence>
<proteinExistence type="inferred from homology"/>